<keyword evidence="2" id="KW-1185">Reference proteome</keyword>
<evidence type="ECO:0000313" key="2">
    <source>
        <dbReference type="Proteomes" id="UP001519460"/>
    </source>
</evidence>
<gene>
    <name evidence="1" type="ORF">BaRGS_00013071</name>
</gene>
<accession>A0ABD0L931</accession>
<reference evidence="1 2" key="1">
    <citation type="journal article" date="2023" name="Sci. Data">
        <title>Genome assembly of the Korean intertidal mud-creeper Batillaria attramentaria.</title>
        <authorList>
            <person name="Patra A.K."/>
            <person name="Ho P.T."/>
            <person name="Jun S."/>
            <person name="Lee S.J."/>
            <person name="Kim Y."/>
            <person name="Won Y.J."/>
        </authorList>
    </citation>
    <scope>NUCLEOTIDE SEQUENCE [LARGE SCALE GENOMIC DNA]</scope>
    <source>
        <strain evidence="1">Wonlab-2016</strain>
    </source>
</reference>
<proteinExistence type="predicted"/>
<comment type="caution">
    <text evidence="1">The sequence shown here is derived from an EMBL/GenBank/DDBJ whole genome shotgun (WGS) entry which is preliminary data.</text>
</comment>
<evidence type="ECO:0000313" key="1">
    <source>
        <dbReference type="EMBL" id="KAK7495624.1"/>
    </source>
</evidence>
<name>A0ABD0L931_9CAEN</name>
<dbReference type="EMBL" id="JACVVK020000073">
    <property type="protein sequence ID" value="KAK7495624.1"/>
    <property type="molecule type" value="Genomic_DNA"/>
</dbReference>
<organism evidence="1 2">
    <name type="scientific">Batillaria attramentaria</name>
    <dbReference type="NCBI Taxonomy" id="370345"/>
    <lineage>
        <taxon>Eukaryota</taxon>
        <taxon>Metazoa</taxon>
        <taxon>Spiralia</taxon>
        <taxon>Lophotrochozoa</taxon>
        <taxon>Mollusca</taxon>
        <taxon>Gastropoda</taxon>
        <taxon>Caenogastropoda</taxon>
        <taxon>Sorbeoconcha</taxon>
        <taxon>Cerithioidea</taxon>
        <taxon>Batillariidae</taxon>
        <taxon>Batillaria</taxon>
    </lineage>
</organism>
<dbReference type="Proteomes" id="UP001519460">
    <property type="component" value="Unassembled WGS sequence"/>
</dbReference>
<sequence>MHKLNPNEDVLCHSPDEAKTASRKACIRRTMVTMLPHYGDKMQLLHREPAMDVNLVRGVDTLSAQLVTSRPCKHNLKRHCGTSLTAVDVDDGVVAVVGYGALLLTGCGVEEFKPCPQKT</sequence>
<protein>
    <submittedName>
        <fullName evidence="1">Uncharacterized protein</fullName>
    </submittedName>
</protein>
<dbReference type="AlphaFoldDB" id="A0ABD0L931"/>